<keyword evidence="8" id="KW-0413">Isomerase</keyword>
<dbReference type="PROSITE" id="PS00171">
    <property type="entry name" value="TIM_1"/>
    <property type="match status" value="1"/>
</dbReference>
<comment type="subunit">
    <text evidence="3">Homodimer.</text>
</comment>
<keyword evidence="6" id="KW-0963">Cytoplasm</keyword>
<dbReference type="EMBL" id="UINC01002661">
    <property type="protein sequence ID" value="SUZ99035.1"/>
    <property type="molecule type" value="Genomic_DNA"/>
</dbReference>
<accession>A0A381S4K2</accession>
<dbReference type="InterPro" id="IPR022896">
    <property type="entry name" value="TrioseP_Isoase_bac/euk"/>
</dbReference>
<dbReference type="InterPro" id="IPR013785">
    <property type="entry name" value="Aldolase_TIM"/>
</dbReference>
<dbReference type="AlphaFoldDB" id="A0A381S4K2"/>
<evidence type="ECO:0000256" key="3">
    <source>
        <dbReference type="ARBA" id="ARBA00011738"/>
    </source>
</evidence>
<dbReference type="Pfam" id="PF00121">
    <property type="entry name" value="TIM"/>
    <property type="match status" value="1"/>
</dbReference>
<dbReference type="GO" id="GO:0005829">
    <property type="term" value="C:cytosol"/>
    <property type="evidence" value="ECO:0007669"/>
    <property type="project" value="TreeGrafter"/>
</dbReference>
<dbReference type="GO" id="GO:0019563">
    <property type="term" value="P:glycerol catabolic process"/>
    <property type="evidence" value="ECO:0007669"/>
    <property type="project" value="TreeGrafter"/>
</dbReference>
<keyword evidence="7" id="KW-0324">Glycolysis</keyword>
<dbReference type="GO" id="GO:0004807">
    <property type="term" value="F:triose-phosphate isomerase activity"/>
    <property type="evidence" value="ECO:0007669"/>
    <property type="project" value="UniProtKB-EC"/>
</dbReference>
<dbReference type="InterPro" id="IPR035990">
    <property type="entry name" value="TIM_sf"/>
</dbReference>
<dbReference type="GO" id="GO:0046166">
    <property type="term" value="P:glyceraldehyde-3-phosphate biosynthetic process"/>
    <property type="evidence" value="ECO:0007669"/>
    <property type="project" value="TreeGrafter"/>
</dbReference>
<evidence type="ECO:0000256" key="4">
    <source>
        <dbReference type="ARBA" id="ARBA00011940"/>
    </source>
</evidence>
<comment type="pathway">
    <text evidence="1">Carbohydrate biosynthesis; gluconeogenesis.</text>
</comment>
<dbReference type="FunFam" id="3.20.20.70:FF:000020">
    <property type="entry name" value="Triosephosphate isomerase"/>
    <property type="match status" value="1"/>
</dbReference>
<gene>
    <name evidence="10" type="ORF">METZ01_LOCUS51889</name>
</gene>
<evidence type="ECO:0000256" key="1">
    <source>
        <dbReference type="ARBA" id="ARBA00004742"/>
    </source>
</evidence>
<proteinExistence type="inferred from homology"/>
<dbReference type="GO" id="GO:0006094">
    <property type="term" value="P:gluconeogenesis"/>
    <property type="evidence" value="ECO:0007669"/>
    <property type="project" value="UniProtKB-KW"/>
</dbReference>
<protein>
    <recommendedName>
        <fullName evidence="4">triose-phosphate isomerase</fullName>
        <ecNumber evidence="4">5.3.1.1</ecNumber>
    </recommendedName>
</protein>
<dbReference type="GO" id="GO:0006096">
    <property type="term" value="P:glycolytic process"/>
    <property type="evidence" value="ECO:0007669"/>
    <property type="project" value="UniProtKB-KW"/>
</dbReference>
<comment type="similarity">
    <text evidence="2">Belongs to the triosephosphate isomerase family.</text>
</comment>
<evidence type="ECO:0000256" key="5">
    <source>
        <dbReference type="ARBA" id="ARBA00022432"/>
    </source>
</evidence>
<dbReference type="HAMAP" id="MF_00147_B">
    <property type="entry name" value="TIM_B"/>
    <property type="match status" value="1"/>
</dbReference>
<reference evidence="10" key="1">
    <citation type="submission" date="2018-05" db="EMBL/GenBank/DDBJ databases">
        <authorList>
            <person name="Lanie J.A."/>
            <person name="Ng W.-L."/>
            <person name="Kazmierczak K.M."/>
            <person name="Andrzejewski T.M."/>
            <person name="Davidsen T.M."/>
            <person name="Wayne K.J."/>
            <person name="Tettelin H."/>
            <person name="Glass J.I."/>
            <person name="Rusch D."/>
            <person name="Podicherti R."/>
            <person name="Tsui H.-C.T."/>
            <person name="Winkler M.E."/>
        </authorList>
    </citation>
    <scope>NUCLEOTIDE SEQUENCE</scope>
</reference>
<name>A0A381S4K2_9ZZZZ</name>
<dbReference type="PROSITE" id="PS51440">
    <property type="entry name" value="TIM_2"/>
    <property type="match status" value="1"/>
</dbReference>
<dbReference type="InterPro" id="IPR020861">
    <property type="entry name" value="Triosephosphate_isomerase_AS"/>
</dbReference>
<comment type="pathway">
    <text evidence="9">Carbohydrate degradation; glycolysis.</text>
</comment>
<dbReference type="NCBIfam" id="TIGR00419">
    <property type="entry name" value="tim"/>
    <property type="match status" value="1"/>
</dbReference>
<dbReference type="InterPro" id="IPR000652">
    <property type="entry name" value="Triosephosphate_isomerase"/>
</dbReference>
<organism evidence="10">
    <name type="scientific">marine metagenome</name>
    <dbReference type="NCBI Taxonomy" id="408172"/>
    <lineage>
        <taxon>unclassified sequences</taxon>
        <taxon>metagenomes</taxon>
        <taxon>ecological metagenomes</taxon>
    </lineage>
</organism>
<evidence type="ECO:0000256" key="8">
    <source>
        <dbReference type="ARBA" id="ARBA00023235"/>
    </source>
</evidence>
<evidence type="ECO:0000256" key="2">
    <source>
        <dbReference type="ARBA" id="ARBA00007422"/>
    </source>
</evidence>
<evidence type="ECO:0000313" key="10">
    <source>
        <dbReference type="EMBL" id="SUZ99035.1"/>
    </source>
</evidence>
<dbReference type="PANTHER" id="PTHR21139">
    <property type="entry name" value="TRIOSEPHOSPHATE ISOMERASE"/>
    <property type="match status" value="1"/>
</dbReference>
<sequence length="245" mass="26598">MRNFLVAGNWKMNGSSSFATELVDTILSSTSDLRKIDILLCPPYPYLGNISRQIANTGIQIGAQNVSQHKSGAYTGEISVSMLKDFGCNYVILGHSERRAYMNETNEIVAEKFLSVVSEDIKPILCIGETLKEREADDTKNVIQKQLASVIDYVGIDAFSKAIIAYEPIWAIGTGFSATPGQAQEVHHYIRSMFTAESKEIADNLQILYGGSMNEGNASGLLSMQDIDGGLIGGASIDALEFVSI</sequence>
<dbReference type="EC" id="5.3.1.1" evidence="4"/>
<evidence type="ECO:0000256" key="6">
    <source>
        <dbReference type="ARBA" id="ARBA00022490"/>
    </source>
</evidence>
<evidence type="ECO:0000256" key="9">
    <source>
        <dbReference type="ARBA" id="ARBA00060517"/>
    </source>
</evidence>
<evidence type="ECO:0000256" key="7">
    <source>
        <dbReference type="ARBA" id="ARBA00023152"/>
    </source>
</evidence>
<feature type="non-terminal residue" evidence="10">
    <location>
        <position position="245"/>
    </location>
</feature>
<dbReference type="CDD" id="cd00311">
    <property type="entry name" value="TIM"/>
    <property type="match status" value="1"/>
</dbReference>
<keyword evidence="5" id="KW-0312">Gluconeogenesis</keyword>
<dbReference type="PANTHER" id="PTHR21139:SF42">
    <property type="entry name" value="TRIOSEPHOSPHATE ISOMERASE"/>
    <property type="match status" value="1"/>
</dbReference>
<dbReference type="SUPFAM" id="SSF51351">
    <property type="entry name" value="Triosephosphate isomerase (TIM)"/>
    <property type="match status" value="1"/>
</dbReference>
<dbReference type="Gene3D" id="3.20.20.70">
    <property type="entry name" value="Aldolase class I"/>
    <property type="match status" value="1"/>
</dbReference>